<evidence type="ECO:0000313" key="3">
    <source>
        <dbReference type="EMBL" id="MSA67877.1"/>
    </source>
</evidence>
<dbReference type="CDD" id="cd17470">
    <property type="entry name" value="T3SS_Flik_C"/>
    <property type="match status" value="1"/>
</dbReference>
<keyword evidence="3" id="KW-0969">Cilium</keyword>
<accession>A0A6A8HBD1</accession>
<dbReference type="AlphaFoldDB" id="A0A6A8HBD1"/>
<dbReference type="Pfam" id="PF02120">
    <property type="entry name" value="Flg_hook"/>
    <property type="match status" value="1"/>
</dbReference>
<feature type="compositionally biased region" description="Low complexity" evidence="1">
    <location>
        <begin position="208"/>
        <end position="245"/>
    </location>
</feature>
<feature type="region of interest" description="Disordered" evidence="1">
    <location>
        <begin position="1"/>
        <end position="249"/>
    </location>
</feature>
<proteinExistence type="predicted"/>
<feature type="compositionally biased region" description="Polar residues" evidence="1">
    <location>
        <begin position="17"/>
        <end position="44"/>
    </location>
</feature>
<dbReference type="Gene3D" id="3.30.750.140">
    <property type="match status" value="1"/>
</dbReference>
<feature type="compositionally biased region" description="Basic and acidic residues" evidence="1">
    <location>
        <begin position="64"/>
        <end position="102"/>
    </location>
</feature>
<feature type="domain" description="Flagellar hook-length control protein-like C-terminal" evidence="2">
    <location>
        <begin position="322"/>
        <end position="386"/>
    </location>
</feature>
<gene>
    <name evidence="3" type="ORF">GKC89_01880</name>
</gene>
<evidence type="ECO:0000256" key="1">
    <source>
        <dbReference type="SAM" id="MobiDB-lite"/>
    </source>
</evidence>
<dbReference type="InterPro" id="IPR038610">
    <property type="entry name" value="FliK-like_C_sf"/>
</dbReference>
<keyword evidence="3" id="KW-0966">Cell projection</keyword>
<protein>
    <submittedName>
        <fullName evidence="3">Flagellar hook-length control protein FliK</fullName>
    </submittedName>
</protein>
<feature type="compositionally biased region" description="Polar residues" evidence="1">
    <location>
        <begin position="182"/>
        <end position="207"/>
    </location>
</feature>
<feature type="compositionally biased region" description="Basic and acidic residues" evidence="1">
    <location>
        <begin position="1"/>
        <end position="11"/>
    </location>
</feature>
<sequence>MKLKGGEKMEKVMPNVGSATVESVSGTSPKTVKASNKNAFSKLVNKSKSKTQAKVNQKNADQNNDGKDDGKKVSDNSKQDADDKKVAGKDQQSDEKQTEKDQTATVQAEIQPVQVQEVKAISETDVKPSVTENQTSDATTVSEVSESDSDQKSAMIQQTVTIDVQTDEAQAQPAEDADEKTQASAATTQNGQTVDVQTKDNAQTSREQMQAVQATSVAQTQQTSQNQVQQATNQPQVMNQPQQTQSTVKVEEVGTVQNVETQASDAKVDLNELATLNNQAQAIQTAPADTKAAFSAKMNVATTRAAEKLAQPIVEKISTSVAPNGGLKTITLQLTPAKLGNVRIVMHVSEQGISLKFNVQTDQAKQLLQSVTGKLEQILKNAEANATQRTTQSFNLQKADQPETVTKTPQFEQDTSSLLNSNQNGSQQFNQNGMRQMRTVNGYRKAPVLETKQEDEDKKEQVPTSTISILA</sequence>
<comment type="caution">
    <text evidence="3">The sequence shown here is derived from an EMBL/GenBank/DDBJ whole genome shotgun (WGS) entry which is preliminary data.</text>
</comment>
<feature type="region of interest" description="Disordered" evidence="1">
    <location>
        <begin position="449"/>
        <end position="471"/>
    </location>
</feature>
<feature type="compositionally biased region" description="Polar residues" evidence="1">
    <location>
        <begin position="130"/>
        <end position="144"/>
    </location>
</feature>
<keyword evidence="3" id="KW-0282">Flagellum</keyword>
<dbReference type="InterPro" id="IPR021136">
    <property type="entry name" value="Flagellar_hook_control-like_C"/>
</dbReference>
<organism evidence="3">
    <name type="scientific">Ligilactobacillus ruminis</name>
    <dbReference type="NCBI Taxonomy" id="1623"/>
    <lineage>
        <taxon>Bacteria</taxon>
        <taxon>Bacillati</taxon>
        <taxon>Bacillota</taxon>
        <taxon>Bacilli</taxon>
        <taxon>Lactobacillales</taxon>
        <taxon>Lactobacillaceae</taxon>
        <taxon>Ligilactobacillus</taxon>
    </lineage>
</organism>
<evidence type="ECO:0000259" key="2">
    <source>
        <dbReference type="Pfam" id="PF02120"/>
    </source>
</evidence>
<dbReference type="EMBL" id="WKOD01000003">
    <property type="protein sequence ID" value="MSA67877.1"/>
    <property type="molecule type" value="Genomic_DNA"/>
</dbReference>
<feature type="compositionally biased region" description="Polar residues" evidence="1">
    <location>
        <begin position="152"/>
        <end position="164"/>
    </location>
</feature>
<reference evidence="3" key="1">
    <citation type="journal article" date="2019" name="Nat. Med.">
        <title>A library of human gut bacterial isolates paired with longitudinal multiomics data enables mechanistic microbiome research.</title>
        <authorList>
            <person name="Poyet M."/>
            <person name="Groussin M."/>
            <person name="Gibbons S.M."/>
            <person name="Avila-Pacheco J."/>
            <person name="Jiang X."/>
            <person name="Kearney S.M."/>
            <person name="Perrotta A.R."/>
            <person name="Berdy B."/>
            <person name="Zhao S."/>
            <person name="Lieberman T.D."/>
            <person name="Swanson P.K."/>
            <person name="Smith M."/>
            <person name="Roesemann S."/>
            <person name="Alexander J.E."/>
            <person name="Rich S.A."/>
            <person name="Livny J."/>
            <person name="Vlamakis H."/>
            <person name="Clish C."/>
            <person name="Bullock K."/>
            <person name="Deik A."/>
            <person name="Scott J."/>
            <person name="Pierce K.A."/>
            <person name="Xavier R.J."/>
            <person name="Alm E.J."/>
        </authorList>
    </citation>
    <scope>NUCLEOTIDE SEQUENCE</scope>
    <source>
        <strain evidence="3">BIOML-A18</strain>
    </source>
</reference>
<feature type="compositionally biased region" description="Polar residues" evidence="1">
    <location>
        <begin position="462"/>
        <end position="471"/>
    </location>
</feature>
<name>A0A6A8HBD1_9LACO</name>
<feature type="compositionally biased region" description="Basic and acidic residues" evidence="1">
    <location>
        <begin position="451"/>
        <end position="461"/>
    </location>
</feature>